<dbReference type="EMBL" id="CAFBPH010000112">
    <property type="protein sequence ID" value="CAB5014107.1"/>
    <property type="molecule type" value="Genomic_DNA"/>
</dbReference>
<evidence type="ECO:0000313" key="2">
    <source>
        <dbReference type="EMBL" id="CAB4674140.1"/>
    </source>
</evidence>
<dbReference type="EMBL" id="CAEZSM010000086">
    <property type="protein sequence ID" value="CAB4545469.1"/>
    <property type="molecule type" value="Genomic_DNA"/>
</dbReference>
<dbReference type="AlphaFoldDB" id="A0A6J6MIU3"/>
<name>A0A6J6MIU3_9ZZZZ</name>
<protein>
    <submittedName>
        <fullName evidence="2">Unannotated protein</fullName>
    </submittedName>
</protein>
<sequence length="199" mass="21049">MVTYKEKSASRLPLAITLVIASFLSAVILAATSNRGDQYWIAKHTLLPGALIASTDVTTAKFSLGENASVYLDRNENPVGTLVLTRISAESLIAKDAIGDDLSNGSSHLVPLRIASSDLPSAIMSGETIDLYWVDSRDNNLSPSPPTLIVSGIYLVAIDKSGKNFGSDNSLTVSVEASDVLRVLNATTYGRLVVVSTHG</sequence>
<evidence type="ECO:0000313" key="5">
    <source>
        <dbReference type="EMBL" id="CAB5108649.1"/>
    </source>
</evidence>
<dbReference type="EMBL" id="CAFBRW010000003">
    <property type="protein sequence ID" value="CAB5108649.1"/>
    <property type="molecule type" value="Genomic_DNA"/>
</dbReference>
<evidence type="ECO:0000313" key="1">
    <source>
        <dbReference type="EMBL" id="CAB4545469.1"/>
    </source>
</evidence>
<evidence type="ECO:0000313" key="4">
    <source>
        <dbReference type="EMBL" id="CAB5014107.1"/>
    </source>
</evidence>
<gene>
    <name evidence="1" type="ORF">UFOPK1438_00730</name>
    <name evidence="2" type="ORF">UFOPK2329_00653</name>
    <name evidence="3" type="ORF">UFOPK4035_00712</name>
    <name evidence="4" type="ORF">UFOPK4087_00599</name>
    <name evidence="5" type="ORF">UFOPK4424_00042</name>
</gene>
<organism evidence="2">
    <name type="scientific">freshwater metagenome</name>
    <dbReference type="NCBI Taxonomy" id="449393"/>
    <lineage>
        <taxon>unclassified sequences</taxon>
        <taxon>metagenomes</taxon>
        <taxon>ecological metagenomes</taxon>
    </lineage>
</organism>
<evidence type="ECO:0000313" key="3">
    <source>
        <dbReference type="EMBL" id="CAB5000040.1"/>
    </source>
</evidence>
<dbReference type="EMBL" id="CAFBOX010000112">
    <property type="protein sequence ID" value="CAB5000040.1"/>
    <property type="molecule type" value="Genomic_DNA"/>
</dbReference>
<accession>A0A6J6MIU3</accession>
<proteinExistence type="predicted"/>
<reference evidence="2" key="1">
    <citation type="submission" date="2020-05" db="EMBL/GenBank/DDBJ databases">
        <authorList>
            <person name="Chiriac C."/>
            <person name="Salcher M."/>
            <person name="Ghai R."/>
            <person name="Kavagutti S V."/>
        </authorList>
    </citation>
    <scope>NUCLEOTIDE SEQUENCE</scope>
</reference>
<dbReference type="EMBL" id="CAEZWZ010000093">
    <property type="protein sequence ID" value="CAB4674140.1"/>
    <property type="molecule type" value="Genomic_DNA"/>
</dbReference>